<evidence type="ECO:0000256" key="1">
    <source>
        <dbReference type="ARBA" id="ARBA00021390"/>
    </source>
</evidence>
<dbReference type="PANTHER" id="PTHR30363">
    <property type="entry name" value="HTH-TYPE TRANSCRIPTIONAL REGULATOR SRLR-RELATED"/>
    <property type="match status" value="1"/>
</dbReference>
<dbReference type="InterPro" id="IPR014036">
    <property type="entry name" value="DeoR-like_C"/>
</dbReference>
<evidence type="ECO:0000256" key="3">
    <source>
        <dbReference type="ARBA" id="ARBA00023015"/>
    </source>
</evidence>
<keyword evidence="3" id="KW-0805">Transcription regulation</keyword>
<dbReference type="PROSITE" id="PS00894">
    <property type="entry name" value="HTH_DEOR_1"/>
    <property type="match status" value="1"/>
</dbReference>
<dbReference type="Pfam" id="PF08220">
    <property type="entry name" value="HTH_DeoR"/>
    <property type="match status" value="1"/>
</dbReference>
<comment type="caution">
    <text evidence="8">The sequence shown here is derived from an EMBL/GenBank/DDBJ whole genome shotgun (WGS) entry which is preliminary data.</text>
</comment>
<dbReference type="SMART" id="SM01134">
    <property type="entry name" value="DeoRC"/>
    <property type="match status" value="1"/>
</dbReference>
<dbReference type="Gene3D" id="1.10.10.10">
    <property type="entry name" value="Winged helix-like DNA-binding domain superfamily/Winged helix DNA-binding domain"/>
    <property type="match status" value="1"/>
</dbReference>
<evidence type="ECO:0000256" key="2">
    <source>
        <dbReference type="ARBA" id="ARBA00022491"/>
    </source>
</evidence>
<organism evidence="8 9">
    <name type="scientific">Candidatus Lumbricidiphila eiseniae</name>
    <dbReference type="NCBI Taxonomy" id="1969409"/>
    <lineage>
        <taxon>Bacteria</taxon>
        <taxon>Bacillati</taxon>
        <taxon>Actinomycetota</taxon>
        <taxon>Actinomycetes</taxon>
        <taxon>Micrococcales</taxon>
        <taxon>Microbacteriaceae</taxon>
        <taxon>Candidatus Lumbricidiphila</taxon>
    </lineage>
</organism>
<dbReference type="PROSITE" id="PS51000">
    <property type="entry name" value="HTH_DEOR_2"/>
    <property type="match status" value="1"/>
</dbReference>
<dbReference type="SMART" id="SM00420">
    <property type="entry name" value="HTH_DEOR"/>
    <property type="match status" value="1"/>
</dbReference>
<evidence type="ECO:0000313" key="8">
    <source>
        <dbReference type="EMBL" id="PDQ34260.1"/>
    </source>
</evidence>
<dbReference type="InterPro" id="IPR036388">
    <property type="entry name" value="WH-like_DNA-bd_sf"/>
</dbReference>
<dbReference type="PRINTS" id="PR00037">
    <property type="entry name" value="HTHLACR"/>
</dbReference>
<dbReference type="SUPFAM" id="SSF46785">
    <property type="entry name" value="Winged helix' DNA-binding domain"/>
    <property type="match status" value="1"/>
</dbReference>
<name>A0A2A6FNK5_9MICO</name>
<dbReference type="InterPro" id="IPR018356">
    <property type="entry name" value="Tscrpt_reg_HTH_DeoR_CS"/>
</dbReference>
<protein>
    <recommendedName>
        <fullName evidence="1">Lactose phosphotransferase system repressor</fullName>
    </recommendedName>
</protein>
<dbReference type="InterPro" id="IPR037171">
    <property type="entry name" value="NagB/RpiA_transferase-like"/>
</dbReference>
<dbReference type="SUPFAM" id="SSF100950">
    <property type="entry name" value="NagB/RpiA/CoA transferase-like"/>
    <property type="match status" value="1"/>
</dbReference>
<reference evidence="9" key="1">
    <citation type="submission" date="2017-03" db="EMBL/GenBank/DDBJ databases">
        <authorList>
            <person name="Lund M.B."/>
        </authorList>
    </citation>
    <scope>NUCLEOTIDE SEQUENCE [LARGE SCALE GENOMIC DNA]</scope>
</reference>
<dbReference type="EMBL" id="NAEP01000059">
    <property type="protein sequence ID" value="PDQ34260.1"/>
    <property type="molecule type" value="Genomic_DNA"/>
</dbReference>
<dbReference type="GO" id="GO:0003700">
    <property type="term" value="F:DNA-binding transcription factor activity"/>
    <property type="evidence" value="ECO:0007669"/>
    <property type="project" value="InterPro"/>
</dbReference>
<dbReference type="AlphaFoldDB" id="A0A2A6FNK5"/>
<keyword evidence="5" id="KW-0804">Transcription</keyword>
<dbReference type="PANTHER" id="PTHR30363:SF4">
    <property type="entry name" value="GLYCEROL-3-PHOSPHATE REGULON REPRESSOR"/>
    <property type="match status" value="1"/>
</dbReference>
<dbReference type="InterPro" id="IPR036390">
    <property type="entry name" value="WH_DNA-bd_sf"/>
</dbReference>
<gene>
    <name evidence="8" type="ORF">B5766_12545</name>
</gene>
<dbReference type="GO" id="GO:0003677">
    <property type="term" value="F:DNA binding"/>
    <property type="evidence" value="ECO:0007669"/>
    <property type="project" value="UniProtKB-KW"/>
</dbReference>
<evidence type="ECO:0000313" key="9">
    <source>
        <dbReference type="Proteomes" id="UP000219994"/>
    </source>
</evidence>
<dbReference type="InterPro" id="IPR050313">
    <property type="entry name" value="Carb_Metab_HTH_regulators"/>
</dbReference>
<proteinExistence type="predicted"/>
<dbReference type="Gene3D" id="3.40.50.1360">
    <property type="match status" value="1"/>
</dbReference>
<dbReference type="InterPro" id="IPR001034">
    <property type="entry name" value="DeoR_HTH"/>
</dbReference>
<feature type="domain" description="HTH deoR-type" evidence="7">
    <location>
        <begin position="15"/>
        <end position="70"/>
    </location>
</feature>
<evidence type="ECO:0000259" key="7">
    <source>
        <dbReference type="PROSITE" id="PS51000"/>
    </source>
</evidence>
<keyword evidence="4" id="KW-0238">DNA-binding</keyword>
<keyword evidence="2" id="KW-0678">Repressor</keyword>
<dbReference type="Proteomes" id="UP000219994">
    <property type="component" value="Unassembled WGS sequence"/>
</dbReference>
<evidence type="ECO:0000256" key="4">
    <source>
        <dbReference type="ARBA" id="ARBA00023125"/>
    </source>
</evidence>
<evidence type="ECO:0000256" key="5">
    <source>
        <dbReference type="ARBA" id="ARBA00023163"/>
    </source>
</evidence>
<accession>A0A2A6FNK5</accession>
<evidence type="ECO:0000256" key="6">
    <source>
        <dbReference type="ARBA" id="ARBA00024937"/>
    </source>
</evidence>
<comment type="function">
    <text evidence="6">Repressor of the lactose catabolism operon. Galactose-6-phosphate is the inducer.</text>
</comment>
<dbReference type="Pfam" id="PF00455">
    <property type="entry name" value="DeoRC"/>
    <property type="match status" value="1"/>
</dbReference>
<sequence>MTDSPTGRTLRYDGAAQRREQILAALKEHAFVSVVDLAHSLDVSGMTIRRDLRRLEESGEIRVVHGGASLLDHSGRSTFSLRSAVAKAAKNAIARHAVTLLRPRETIAIDAGTTAFHVAAALPLEFNGLIITHSVPVVNHLMNHPSRRLLCLGGEVLQTSHAFIGQTTIDAIQKLRIGTLFLSATAADPSGVYVEADIERPTKIALIRASSRVVLLLDHTKFQALAPVQLCSWEYIDEVITDAELPADVTLACAEKSVTVTVAPHSAHSTPAARKS</sequence>